<dbReference type="EMBL" id="JAATIP010000084">
    <property type="protein sequence ID" value="KAF4376534.1"/>
    <property type="molecule type" value="Genomic_DNA"/>
</dbReference>
<keyword evidence="2" id="KW-0430">Lectin</keyword>
<feature type="domain" description="Jacalin-type lectin" evidence="3">
    <location>
        <begin position="11"/>
        <end position="159"/>
    </location>
</feature>
<sequence>MGSTSSELEGVISIGAWGSRSGGDPWSYKPNTSSPIREILFHEGGNIKSIFFRHQDRFISGAFGGRDPRDRGTERRITLRTPSEYLKSISGTYGLYNRAADVILSLSFHTNLSTYGPFGRPSGSNPGTPFTIPMEDSVLVGFHGRAGFYLDAIGIYVKPLNPRGSISLGTWGGPEGDPFGFVVGTTSWIKQIIVRHDSNIKALSFKDGNDHNYGIFGGKNPNDLGRETIVSN</sequence>
<dbReference type="GO" id="GO:0005536">
    <property type="term" value="F:D-glucose binding"/>
    <property type="evidence" value="ECO:0007669"/>
    <property type="project" value="UniProtKB-ARBA"/>
</dbReference>
<comment type="caution">
    <text evidence="4">The sequence shown here is derived from an EMBL/GenBank/DDBJ whole genome shotgun (WGS) entry which is preliminary data.</text>
</comment>
<gene>
    <name evidence="4" type="ORF">F8388_025405</name>
</gene>
<dbReference type="InterPro" id="IPR033734">
    <property type="entry name" value="Jacalin-like_lectin_dom_plant"/>
</dbReference>
<dbReference type="InterPro" id="IPR001229">
    <property type="entry name" value="Jacalin-like_lectin_dom"/>
</dbReference>
<dbReference type="PROSITE" id="PS51752">
    <property type="entry name" value="JACALIN_LECTIN"/>
    <property type="match status" value="2"/>
</dbReference>
<dbReference type="SMART" id="SM00915">
    <property type="entry name" value="Jacalin"/>
    <property type="match status" value="1"/>
</dbReference>
<dbReference type="PANTHER" id="PTHR47293">
    <property type="entry name" value="JACALIN-RELATED LECTIN 3"/>
    <property type="match status" value="1"/>
</dbReference>
<dbReference type="AlphaFoldDB" id="A0A7J6G0K6"/>
<accession>A0A7J6G0K6</accession>
<dbReference type="Proteomes" id="UP000525078">
    <property type="component" value="Unassembled WGS sequence"/>
</dbReference>
<comment type="similarity">
    <text evidence="1">Belongs to the jacalin lectin family.</text>
</comment>
<feature type="domain" description="Jacalin-type lectin" evidence="3">
    <location>
        <begin position="165"/>
        <end position="232"/>
    </location>
</feature>
<dbReference type="GO" id="GO:0005537">
    <property type="term" value="F:D-mannose binding"/>
    <property type="evidence" value="ECO:0007669"/>
    <property type="project" value="UniProtKB-ARBA"/>
</dbReference>
<protein>
    <recommendedName>
        <fullName evidence="3">Jacalin-type lectin domain-containing protein</fullName>
    </recommendedName>
</protein>
<dbReference type="SUPFAM" id="SSF51101">
    <property type="entry name" value="Mannose-binding lectins"/>
    <property type="match status" value="2"/>
</dbReference>
<dbReference type="InterPro" id="IPR036404">
    <property type="entry name" value="Jacalin-like_lectin_dom_sf"/>
</dbReference>
<dbReference type="CDD" id="cd09612">
    <property type="entry name" value="Jacalin"/>
    <property type="match status" value="1"/>
</dbReference>
<name>A0A7J6G0K6_CANSA</name>
<evidence type="ECO:0000256" key="2">
    <source>
        <dbReference type="ARBA" id="ARBA00022734"/>
    </source>
</evidence>
<dbReference type="FunFam" id="2.100.10.30:FF:000001">
    <property type="entry name" value="Jacalin-related lectin 33"/>
    <property type="match status" value="1"/>
</dbReference>
<organism evidence="4 5">
    <name type="scientific">Cannabis sativa</name>
    <name type="common">Hemp</name>
    <name type="synonym">Marijuana</name>
    <dbReference type="NCBI Taxonomy" id="3483"/>
    <lineage>
        <taxon>Eukaryota</taxon>
        <taxon>Viridiplantae</taxon>
        <taxon>Streptophyta</taxon>
        <taxon>Embryophyta</taxon>
        <taxon>Tracheophyta</taxon>
        <taxon>Spermatophyta</taxon>
        <taxon>Magnoliopsida</taxon>
        <taxon>eudicotyledons</taxon>
        <taxon>Gunneridae</taxon>
        <taxon>Pentapetalae</taxon>
        <taxon>rosids</taxon>
        <taxon>fabids</taxon>
        <taxon>Rosales</taxon>
        <taxon>Cannabaceae</taxon>
        <taxon>Cannabis</taxon>
    </lineage>
</organism>
<dbReference type="Gene3D" id="2.100.10.30">
    <property type="entry name" value="Jacalin-like lectin domain"/>
    <property type="match status" value="2"/>
</dbReference>
<evidence type="ECO:0000259" key="3">
    <source>
        <dbReference type="PROSITE" id="PS51752"/>
    </source>
</evidence>
<dbReference type="Pfam" id="PF01419">
    <property type="entry name" value="Jacalin"/>
    <property type="match status" value="1"/>
</dbReference>
<evidence type="ECO:0000313" key="5">
    <source>
        <dbReference type="Proteomes" id="UP000525078"/>
    </source>
</evidence>
<dbReference type="PANTHER" id="PTHR47293:SF79">
    <property type="entry name" value="JACALIN-TYPE LECTIN DOMAIN-CONTAINING PROTEIN"/>
    <property type="match status" value="1"/>
</dbReference>
<reference evidence="4 5" key="1">
    <citation type="journal article" date="2020" name="bioRxiv">
        <title>Sequence and annotation of 42 cannabis genomes reveals extensive copy number variation in cannabinoid synthesis and pathogen resistance genes.</title>
        <authorList>
            <person name="Mckernan K.J."/>
            <person name="Helbert Y."/>
            <person name="Kane L.T."/>
            <person name="Ebling H."/>
            <person name="Zhang L."/>
            <person name="Liu B."/>
            <person name="Eaton Z."/>
            <person name="Mclaughlin S."/>
            <person name="Kingan S."/>
            <person name="Baybayan P."/>
            <person name="Concepcion G."/>
            <person name="Jordan M."/>
            <person name="Riva A."/>
            <person name="Barbazuk W."/>
            <person name="Harkins T."/>
        </authorList>
    </citation>
    <scope>NUCLEOTIDE SEQUENCE [LARGE SCALE GENOMIC DNA]</scope>
    <source>
        <strain evidence="5">cv. Jamaican Lion 4</strain>
        <tissue evidence="4">Leaf</tissue>
    </source>
</reference>
<proteinExistence type="inferred from homology"/>
<evidence type="ECO:0000313" key="4">
    <source>
        <dbReference type="EMBL" id="KAF4376534.1"/>
    </source>
</evidence>
<evidence type="ECO:0000256" key="1">
    <source>
        <dbReference type="ARBA" id="ARBA00006568"/>
    </source>
</evidence>